<dbReference type="PANTHER" id="PTHR43407">
    <property type="entry name" value="GLUTAMINE SYNTHETASE"/>
    <property type="match status" value="1"/>
</dbReference>
<dbReference type="PROSITE" id="PS00180">
    <property type="entry name" value="GLNA_1"/>
    <property type="match status" value="1"/>
</dbReference>
<keyword evidence="8" id="KW-0597">Phosphoprotein</keyword>
<comment type="subcellular location">
    <subcellularLocation>
        <location evidence="11">Cytoplasm</location>
    </subcellularLocation>
</comment>
<dbReference type="OrthoDB" id="9807095at2"/>
<keyword evidence="7" id="KW-0460">Magnesium</keyword>
<dbReference type="GO" id="GO:0019740">
    <property type="term" value="P:nitrogen utilization"/>
    <property type="evidence" value="ECO:0007669"/>
    <property type="project" value="TreeGrafter"/>
</dbReference>
<evidence type="ECO:0000256" key="8">
    <source>
        <dbReference type="PIRSR" id="PIRSR604809-50"/>
    </source>
</evidence>
<dbReference type="FunFam" id="3.30.590.10:FF:000001">
    <property type="entry name" value="Glutamine synthetase"/>
    <property type="match status" value="1"/>
</dbReference>
<dbReference type="PROSITE" id="PS00181">
    <property type="entry name" value="GLNA_ATP"/>
    <property type="match status" value="1"/>
</dbReference>
<keyword evidence="16" id="KW-1185">Reference proteome</keyword>
<dbReference type="Gene3D" id="3.10.20.70">
    <property type="entry name" value="Glutamine synthetase, N-terminal domain"/>
    <property type="match status" value="1"/>
</dbReference>
<evidence type="ECO:0000313" key="16">
    <source>
        <dbReference type="Proteomes" id="UP000188604"/>
    </source>
</evidence>
<dbReference type="InterPro" id="IPR001637">
    <property type="entry name" value="Gln_synth_I_adenylation_site"/>
</dbReference>
<evidence type="ECO:0000256" key="12">
    <source>
        <dbReference type="RuleBase" id="RU004356"/>
    </source>
</evidence>
<feature type="modified residue" description="O-AMP-tyrosine" evidence="8">
    <location>
        <position position="408"/>
    </location>
</feature>
<comment type="similarity">
    <text evidence="2 9 10">Belongs to the glutamine synthetase family.</text>
</comment>
<dbReference type="Pfam" id="PF03951">
    <property type="entry name" value="Gln-synt_N"/>
    <property type="match status" value="1"/>
</dbReference>
<feature type="binding site" evidence="6">
    <location>
        <position position="363"/>
    </location>
    <ligand>
        <name>ATP</name>
        <dbReference type="ChEBI" id="CHEBI:30616"/>
    </ligand>
</feature>
<dbReference type="InterPro" id="IPR027302">
    <property type="entry name" value="Gln_synth_N_conserv_site"/>
</dbReference>
<evidence type="ECO:0000256" key="11">
    <source>
        <dbReference type="RuleBase" id="RU000387"/>
    </source>
</evidence>
<evidence type="ECO:0000256" key="2">
    <source>
        <dbReference type="ARBA" id="ARBA00009897"/>
    </source>
</evidence>
<feature type="binding site" evidence="5">
    <location>
        <position position="332"/>
    </location>
    <ligand>
        <name>L-glutamate</name>
        <dbReference type="ChEBI" id="CHEBI:29985"/>
    </ligand>
</feature>
<dbReference type="GO" id="GO:0004356">
    <property type="term" value="F:glutamine synthetase activity"/>
    <property type="evidence" value="ECO:0007669"/>
    <property type="project" value="UniProtKB-EC"/>
</dbReference>
<reference evidence="15 16" key="1">
    <citation type="submission" date="2016-03" db="EMBL/GenBank/DDBJ databases">
        <title>Acetic acid bacteria sequencing.</title>
        <authorList>
            <person name="Brandt J."/>
            <person name="Jakob F."/>
            <person name="Vogel R.F."/>
        </authorList>
    </citation>
    <scope>NUCLEOTIDE SEQUENCE [LARGE SCALE GENOMIC DNA]</scope>
    <source>
        <strain evidence="15 16">NBRC 101099</strain>
    </source>
</reference>
<feature type="binding site" evidence="7">
    <location>
        <position position="224"/>
    </location>
    <ligand>
        <name>Mg(2+)</name>
        <dbReference type="ChEBI" id="CHEBI:18420"/>
        <label>1</label>
    </ligand>
</feature>
<dbReference type="SUPFAM" id="SSF54368">
    <property type="entry name" value="Glutamine synthetase, N-terminal domain"/>
    <property type="match status" value="1"/>
</dbReference>
<proteinExistence type="inferred from homology"/>
<evidence type="ECO:0000256" key="1">
    <source>
        <dbReference type="ARBA" id="ARBA00003117"/>
    </source>
</evidence>
<keyword evidence="11" id="KW-0963">Cytoplasm</keyword>
<feature type="binding site" evidence="7">
    <location>
        <position position="141"/>
    </location>
    <ligand>
        <name>Mg(2+)</name>
        <dbReference type="ChEBI" id="CHEBI:18420"/>
        <label>1</label>
    </ligand>
</feature>
<dbReference type="SMART" id="SM01230">
    <property type="entry name" value="Gln-synt_C"/>
    <property type="match status" value="1"/>
</dbReference>
<dbReference type="EC" id="6.3.1.2" evidence="12"/>
<dbReference type="PROSITE" id="PS51986">
    <property type="entry name" value="GS_BETA_GRASP"/>
    <property type="match status" value="1"/>
</dbReference>
<comment type="cofactor">
    <cofactor evidence="7">
        <name>Mg(2+)</name>
        <dbReference type="ChEBI" id="CHEBI:18420"/>
    </cofactor>
    <text evidence="7">Binds 2 Mg(2+) ions per subunit.</text>
</comment>
<dbReference type="GO" id="GO:0046872">
    <property type="term" value="F:metal ion binding"/>
    <property type="evidence" value="ECO:0007669"/>
    <property type="project" value="UniProtKB-KW"/>
</dbReference>
<evidence type="ECO:0000256" key="3">
    <source>
        <dbReference type="ARBA" id="ARBA00011258"/>
    </source>
</evidence>
<evidence type="ECO:0000256" key="4">
    <source>
        <dbReference type="ARBA" id="ARBA00023231"/>
    </source>
</evidence>
<feature type="binding site" evidence="7">
    <location>
        <position position="143"/>
    </location>
    <ligand>
        <name>Mg(2+)</name>
        <dbReference type="ChEBI" id="CHEBI:18420"/>
        <label>1</label>
    </ligand>
</feature>
<comment type="subunit">
    <text evidence="3">Oligomer of 12 subunits arranged in the form of two hexameric ring.</text>
</comment>
<comment type="function">
    <text evidence="1">Catalyzes the ATP-dependent biosynthesis of glutamine from glutamate and ammonia.</text>
</comment>
<keyword evidence="4" id="KW-0535">Nitrogen fixation</keyword>
<feature type="binding site" evidence="5">
    <location>
        <position position="338"/>
    </location>
    <ligand>
        <name>L-glutamate</name>
        <dbReference type="ChEBI" id="CHEBI:29985"/>
    </ligand>
</feature>
<keyword evidence="6 12" id="KW-0547">Nucleotide-binding</keyword>
<evidence type="ECO:0000259" key="14">
    <source>
        <dbReference type="PROSITE" id="PS51987"/>
    </source>
</evidence>
<dbReference type="GO" id="GO:0006542">
    <property type="term" value="P:glutamine biosynthetic process"/>
    <property type="evidence" value="ECO:0007669"/>
    <property type="project" value="InterPro"/>
</dbReference>
<feature type="binding site" evidence="6">
    <location>
        <position position="350"/>
    </location>
    <ligand>
        <name>ATP</name>
        <dbReference type="ChEBI" id="CHEBI:30616"/>
    </ligand>
</feature>
<dbReference type="PROSITE" id="PS00182">
    <property type="entry name" value="GLNA_ADENYLATION"/>
    <property type="match status" value="1"/>
</dbReference>
<accession>A0A1U9KUH4</accession>
<organism evidence="15 16">
    <name type="scientific">Neoasaia chiangmaiensis</name>
    <dbReference type="NCBI Taxonomy" id="320497"/>
    <lineage>
        <taxon>Bacteria</taxon>
        <taxon>Pseudomonadati</taxon>
        <taxon>Pseudomonadota</taxon>
        <taxon>Alphaproteobacteria</taxon>
        <taxon>Acetobacterales</taxon>
        <taxon>Acetobacteraceae</taxon>
        <taxon>Neoasaia</taxon>
    </lineage>
</organism>
<feature type="binding site" evidence="5">
    <location>
        <position position="370"/>
    </location>
    <ligand>
        <name>L-glutamate</name>
        <dbReference type="ChEBI" id="CHEBI:29985"/>
    </ligand>
</feature>
<dbReference type="KEGG" id="nch:A0U93_12310"/>
<evidence type="ECO:0000256" key="7">
    <source>
        <dbReference type="PIRSR" id="PIRSR604809-3"/>
    </source>
</evidence>
<feature type="binding site" evidence="5">
    <location>
        <position position="350"/>
    </location>
    <ligand>
        <name>L-glutamate</name>
        <dbReference type="ChEBI" id="CHEBI:29985"/>
    </ligand>
</feature>
<gene>
    <name evidence="15" type="primary">glnA</name>
    <name evidence="15" type="ORF">A0U93_12310</name>
</gene>
<feature type="binding site" evidence="5">
    <location>
        <begin position="275"/>
        <end position="276"/>
    </location>
    <ligand>
        <name>L-glutamate</name>
        <dbReference type="ChEBI" id="CHEBI:29985"/>
    </ligand>
</feature>
<evidence type="ECO:0000259" key="13">
    <source>
        <dbReference type="PROSITE" id="PS51986"/>
    </source>
</evidence>
<dbReference type="InterPro" id="IPR008146">
    <property type="entry name" value="Gln_synth_cat_dom"/>
</dbReference>
<feature type="domain" description="GS catalytic" evidence="14">
    <location>
        <begin position="116"/>
        <end position="479"/>
    </location>
</feature>
<dbReference type="NCBIfam" id="TIGR00653">
    <property type="entry name" value="GlnA"/>
    <property type="match status" value="1"/>
</dbReference>
<name>A0A1U9KUH4_9PROT</name>
<dbReference type="InterPro" id="IPR014746">
    <property type="entry name" value="Gln_synth/guanido_kin_cat_dom"/>
</dbReference>
<dbReference type="Pfam" id="PF00120">
    <property type="entry name" value="Gln-synt_C"/>
    <property type="match status" value="1"/>
</dbReference>
<feature type="binding site" evidence="7">
    <location>
        <position position="368"/>
    </location>
    <ligand>
        <name>Mg(2+)</name>
        <dbReference type="ChEBI" id="CHEBI:18420"/>
        <label>1</label>
    </ligand>
</feature>
<dbReference type="InterPro" id="IPR027303">
    <property type="entry name" value="Gln_synth_gly_rich_site"/>
</dbReference>
<comment type="catalytic activity">
    <reaction evidence="12">
        <text>L-glutamate + NH4(+) + ATP = L-glutamine + ADP + phosphate + H(+)</text>
        <dbReference type="Rhea" id="RHEA:16169"/>
        <dbReference type="ChEBI" id="CHEBI:15378"/>
        <dbReference type="ChEBI" id="CHEBI:28938"/>
        <dbReference type="ChEBI" id="CHEBI:29985"/>
        <dbReference type="ChEBI" id="CHEBI:30616"/>
        <dbReference type="ChEBI" id="CHEBI:43474"/>
        <dbReference type="ChEBI" id="CHEBI:58359"/>
        <dbReference type="ChEBI" id="CHEBI:456216"/>
        <dbReference type="EC" id="6.3.1.2"/>
    </reaction>
</comment>
<dbReference type="AlphaFoldDB" id="A0A1U9KUH4"/>
<protein>
    <recommendedName>
        <fullName evidence="12">Glutamine synthetase</fullName>
        <ecNumber evidence="12">6.3.1.2</ecNumber>
    </recommendedName>
</protein>
<dbReference type="GO" id="GO:0016020">
    <property type="term" value="C:membrane"/>
    <property type="evidence" value="ECO:0007669"/>
    <property type="project" value="TreeGrafter"/>
</dbReference>
<feature type="domain" description="GS beta-grasp" evidence="13">
    <location>
        <begin position="24"/>
        <end position="108"/>
    </location>
</feature>
<evidence type="ECO:0000256" key="10">
    <source>
        <dbReference type="RuleBase" id="RU000384"/>
    </source>
</evidence>
<dbReference type="STRING" id="320497.A0U93_12310"/>
<dbReference type="Gene3D" id="3.30.590.10">
    <property type="entry name" value="Glutamine synthetase/guanido kinase, catalytic domain"/>
    <property type="match status" value="1"/>
</dbReference>
<dbReference type="InterPro" id="IPR008147">
    <property type="entry name" value="Gln_synt_N"/>
</dbReference>
<evidence type="ECO:0000256" key="5">
    <source>
        <dbReference type="PIRSR" id="PIRSR604809-1"/>
    </source>
</evidence>
<dbReference type="PANTHER" id="PTHR43407:SF2">
    <property type="entry name" value="GLUTAMINE SYNTHETASE"/>
    <property type="match status" value="1"/>
</dbReference>
<dbReference type="PROSITE" id="PS51987">
    <property type="entry name" value="GS_CATALYTIC"/>
    <property type="match status" value="1"/>
</dbReference>
<keyword evidence="6 12" id="KW-0067">ATP-binding</keyword>
<dbReference type="SUPFAM" id="SSF55931">
    <property type="entry name" value="Glutamine synthetase/guanido kinase"/>
    <property type="match status" value="1"/>
</dbReference>
<dbReference type="GO" id="GO:0005524">
    <property type="term" value="F:ATP binding"/>
    <property type="evidence" value="ECO:0007669"/>
    <property type="project" value="UniProtKB-KW"/>
</dbReference>
<dbReference type="EMBL" id="CP014691">
    <property type="protein sequence ID" value="AQS89498.1"/>
    <property type="molecule type" value="Genomic_DNA"/>
</dbReference>
<keyword evidence="7" id="KW-0479">Metal-binding</keyword>
<dbReference type="InterPro" id="IPR036651">
    <property type="entry name" value="Gln_synt_N_sf"/>
</dbReference>
<dbReference type="InterPro" id="IPR004809">
    <property type="entry name" value="Gln_synth_I"/>
</dbReference>
<dbReference type="GO" id="GO:0005737">
    <property type="term" value="C:cytoplasm"/>
    <property type="evidence" value="ECO:0007669"/>
    <property type="project" value="UniProtKB-SubCell"/>
</dbReference>
<feature type="binding site" evidence="7">
    <location>
        <position position="280"/>
    </location>
    <ligand>
        <name>Mg(2+)</name>
        <dbReference type="ChEBI" id="CHEBI:18420"/>
        <label>1</label>
    </ligand>
</feature>
<comment type="subunit">
    <text evidence="11">Oligomer of 12 subunits arranged in the form of two hexagons.</text>
</comment>
<evidence type="ECO:0000256" key="9">
    <source>
        <dbReference type="PROSITE-ProRule" id="PRU01330"/>
    </source>
</evidence>
<sequence length="479" mass="52927">MDASRPGTPDAAAVARVFELIQEHAVELVDLRFTDPKGKWHHTTQWVTTIEDDTFTEGFMFDGSSIQGWKAINESDMVLLPDPATAVMDPFSAKPQLILVCDIIDPRTGGYYNRDPRSTAKLAEAYLKNAGFGDTAFFGPEAEFFVFDNVKFGTGPNFGIYQLDSIEGPGASLLDYPEGNMGHRPTVKGGYFPVAPVDSEGDLRAEMLSTMGEMGLPIEKHHHEVAQSQHELGTKFATLVKSADFMQIYKYCVHNVAHSYGKTATFMPKPIAGDNGSGMHVHQSIWRDGKPAFAGDRYAGLSEEALFYIGGIIKHAKALNAFTNPSTNSYKRLIPGFEAPVLLAYSAANRSASCRIPYANSPKAKRVEVRFPDPTANPYLAFSAMLMAGLDGIRNKIHPGDAMDKDLYELPKDELAQIPTVCGSLREALQALEADHAFLLEGGVFTKDQIESYIEIKWKEVYKFEHTPHPAEFEMYYSV</sequence>
<feature type="binding site" evidence="7">
    <location>
        <position position="231"/>
    </location>
    <ligand>
        <name>Mg(2+)</name>
        <dbReference type="ChEBI" id="CHEBI:18420"/>
        <label>1</label>
    </ligand>
</feature>
<evidence type="ECO:0000313" key="15">
    <source>
        <dbReference type="EMBL" id="AQS89498.1"/>
    </source>
</evidence>
<evidence type="ECO:0000256" key="6">
    <source>
        <dbReference type="PIRSR" id="PIRSR604809-2"/>
    </source>
</evidence>
<dbReference type="Proteomes" id="UP000188604">
    <property type="component" value="Chromosome"/>
</dbReference>
<feature type="binding site" evidence="6">
    <location>
        <position position="219"/>
    </location>
    <ligand>
        <name>ATP</name>
        <dbReference type="ChEBI" id="CHEBI:30616"/>
    </ligand>
</feature>
<feature type="binding site" evidence="6">
    <location>
        <begin position="282"/>
        <end position="284"/>
    </location>
    <ligand>
        <name>ATP</name>
        <dbReference type="ChEBI" id="CHEBI:30616"/>
    </ligand>
</feature>
<keyword evidence="12" id="KW-0436">Ligase</keyword>